<evidence type="ECO:0000313" key="8">
    <source>
        <dbReference type="EMBL" id="TCS38624.1"/>
    </source>
</evidence>
<proteinExistence type="inferred from homology"/>
<keyword evidence="3 6" id="KW-0658">Purine biosynthesis</keyword>
<dbReference type="PANTHER" id="PTHR43369">
    <property type="entry name" value="PHOSPHORIBOSYLGLYCINAMIDE FORMYLTRANSFERASE"/>
    <property type="match status" value="1"/>
</dbReference>
<dbReference type="EC" id="2.1.2.2" evidence="6"/>
<evidence type="ECO:0000256" key="4">
    <source>
        <dbReference type="ARBA" id="ARBA00038440"/>
    </source>
</evidence>
<feature type="binding site" evidence="6">
    <location>
        <begin position="93"/>
        <end position="96"/>
    </location>
    <ligand>
        <name>(6R)-10-formyltetrahydrofolate</name>
        <dbReference type="ChEBI" id="CHEBI:195366"/>
    </ligand>
</feature>
<dbReference type="PANTHER" id="PTHR43369:SF2">
    <property type="entry name" value="PHOSPHORIBOSYLGLYCINAMIDE FORMYLTRANSFERASE"/>
    <property type="match status" value="1"/>
</dbReference>
<dbReference type="AlphaFoldDB" id="A0A4R3I0C7"/>
<evidence type="ECO:0000313" key="9">
    <source>
        <dbReference type="Proteomes" id="UP000295382"/>
    </source>
</evidence>
<dbReference type="Gene3D" id="3.40.50.170">
    <property type="entry name" value="Formyl transferase, N-terminal domain"/>
    <property type="match status" value="1"/>
</dbReference>
<keyword evidence="2 6" id="KW-0808">Transferase</keyword>
<accession>A0A4R3I0C7</accession>
<dbReference type="UniPathway" id="UPA00074">
    <property type="reaction ID" value="UER00126"/>
</dbReference>
<organism evidence="8 9">
    <name type="scientific">Paucimonas lemoignei</name>
    <name type="common">Pseudomonas lemoignei</name>
    <dbReference type="NCBI Taxonomy" id="29443"/>
    <lineage>
        <taxon>Bacteria</taxon>
        <taxon>Pseudomonadati</taxon>
        <taxon>Pseudomonadota</taxon>
        <taxon>Betaproteobacteria</taxon>
        <taxon>Burkholderiales</taxon>
        <taxon>Burkholderiaceae</taxon>
        <taxon>Paucimonas</taxon>
    </lineage>
</organism>
<sequence length="206" mass="22209">MPAMKNLVILISGRGSNMQAIVEAAQSEKWPVNIAAVISNRADAAGLEYAAAKGIPTAVVVSKNYPDRAEFDAALQAEIDRYAPNLVVLAGFMRILTAPFVEHYAGRMMNIHPSLLPSFPGLATHQQALSFGVKVHGATVHFVTADLDHGPIVAQAAVPVLAGDTEHSLSERVLQQEHIIYPRAVRWFLEGRLTIVEGRVEVAGEV</sequence>
<dbReference type="CDD" id="cd08645">
    <property type="entry name" value="FMT_core_GART"/>
    <property type="match status" value="1"/>
</dbReference>
<dbReference type="InterPro" id="IPR036477">
    <property type="entry name" value="Formyl_transf_N_sf"/>
</dbReference>
<comment type="pathway">
    <text evidence="1 6">Purine metabolism; IMP biosynthesis via de novo pathway; N(2)-formyl-N(1)-(5-phospho-D-ribosyl)glycinamide from N(1)-(5-phospho-D-ribosyl)glycinamide (10-formyl THF route): step 1/1.</text>
</comment>
<feature type="binding site" evidence="6">
    <location>
        <position position="68"/>
    </location>
    <ligand>
        <name>(6R)-10-formyltetrahydrofolate</name>
        <dbReference type="ChEBI" id="CHEBI:195366"/>
    </ligand>
</feature>
<dbReference type="HAMAP" id="MF_01930">
    <property type="entry name" value="PurN"/>
    <property type="match status" value="1"/>
</dbReference>
<evidence type="ECO:0000256" key="2">
    <source>
        <dbReference type="ARBA" id="ARBA00022679"/>
    </source>
</evidence>
<evidence type="ECO:0000259" key="7">
    <source>
        <dbReference type="Pfam" id="PF00551"/>
    </source>
</evidence>
<protein>
    <recommendedName>
        <fullName evidence="6">Phosphoribosylglycinamide formyltransferase</fullName>
        <ecNumber evidence="6">2.1.2.2</ecNumber>
    </recommendedName>
    <alternativeName>
        <fullName evidence="6">5'-phosphoribosylglycinamide transformylase</fullName>
    </alternativeName>
    <alternativeName>
        <fullName evidence="6">GAR transformylase</fullName>
        <shortName evidence="6">GART</shortName>
    </alternativeName>
</protein>
<reference evidence="8 9" key="1">
    <citation type="submission" date="2019-03" db="EMBL/GenBank/DDBJ databases">
        <title>Genomic Encyclopedia of Type Strains, Phase IV (KMG-IV): sequencing the most valuable type-strain genomes for metagenomic binning, comparative biology and taxonomic classification.</title>
        <authorList>
            <person name="Goeker M."/>
        </authorList>
    </citation>
    <scope>NUCLEOTIDE SEQUENCE [LARGE SCALE GENOMIC DNA]</scope>
    <source>
        <strain evidence="8 9">DSM 7445</strain>
    </source>
</reference>
<evidence type="ECO:0000256" key="5">
    <source>
        <dbReference type="ARBA" id="ARBA00047664"/>
    </source>
</evidence>
<dbReference type="InterPro" id="IPR001555">
    <property type="entry name" value="GART_AS"/>
</dbReference>
<dbReference type="GO" id="GO:0004644">
    <property type="term" value="F:phosphoribosylglycinamide formyltransferase activity"/>
    <property type="evidence" value="ECO:0007669"/>
    <property type="project" value="UniProtKB-UniRule"/>
</dbReference>
<dbReference type="FunFam" id="3.40.50.170:FF:000007">
    <property type="entry name" value="Phosphoribosylglycinamide formyltransferase"/>
    <property type="match status" value="1"/>
</dbReference>
<dbReference type="GO" id="GO:0006189">
    <property type="term" value="P:'de novo' IMP biosynthetic process"/>
    <property type="evidence" value="ECO:0007669"/>
    <property type="project" value="UniProtKB-UniRule"/>
</dbReference>
<evidence type="ECO:0000256" key="1">
    <source>
        <dbReference type="ARBA" id="ARBA00005054"/>
    </source>
</evidence>
<feature type="active site" description="Proton donor" evidence="6">
    <location>
        <position position="112"/>
    </location>
</feature>
<dbReference type="Pfam" id="PF00551">
    <property type="entry name" value="Formyl_trans_N"/>
    <property type="match status" value="1"/>
</dbReference>
<keyword evidence="9" id="KW-1185">Reference proteome</keyword>
<dbReference type="EMBL" id="SLZQ01000002">
    <property type="protein sequence ID" value="TCS38624.1"/>
    <property type="molecule type" value="Genomic_DNA"/>
</dbReference>
<dbReference type="InterPro" id="IPR002376">
    <property type="entry name" value="Formyl_transf_N"/>
</dbReference>
<dbReference type="Proteomes" id="UP000295382">
    <property type="component" value="Unassembled WGS sequence"/>
</dbReference>
<feature type="binding site" evidence="6">
    <location>
        <position position="110"/>
    </location>
    <ligand>
        <name>(6R)-10-formyltetrahydrofolate</name>
        <dbReference type="ChEBI" id="CHEBI:195366"/>
    </ligand>
</feature>
<dbReference type="GO" id="GO:0005829">
    <property type="term" value="C:cytosol"/>
    <property type="evidence" value="ECO:0007669"/>
    <property type="project" value="TreeGrafter"/>
</dbReference>
<feature type="site" description="Raises pKa of active site His" evidence="6">
    <location>
        <position position="148"/>
    </location>
</feature>
<evidence type="ECO:0000256" key="6">
    <source>
        <dbReference type="HAMAP-Rule" id="MF_01930"/>
    </source>
</evidence>
<feature type="binding site" evidence="6">
    <location>
        <begin position="15"/>
        <end position="17"/>
    </location>
    <ligand>
        <name>N(1)-(5-phospho-beta-D-ribosyl)glycinamide</name>
        <dbReference type="ChEBI" id="CHEBI:143788"/>
    </ligand>
</feature>
<dbReference type="NCBIfam" id="TIGR00639">
    <property type="entry name" value="PurN"/>
    <property type="match status" value="1"/>
</dbReference>
<comment type="function">
    <text evidence="6">Catalyzes the transfer of a formyl group from 10-formyltetrahydrofolate to 5-phospho-ribosyl-glycinamide (GAR), producing 5-phospho-ribosyl-N-formylglycinamide (FGAR) and tetrahydrofolate.</text>
</comment>
<evidence type="ECO:0000256" key="3">
    <source>
        <dbReference type="ARBA" id="ARBA00022755"/>
    </source>
</evidence>
<name>A0A4R3I0C7_PAULE</name>
<dbReference type="PROSITE" id="PS00373">
    <property type="entry name" value="GART"/>
    <property type="match status" value="1"/>
</dbReference>
<dbReference type="SUPFAM" id="SSF53328">
    <property type="entry name" value="Formyltransferase"/>
    <property type="match status" value="1"/>
</dbReference>
<dbReference type="InterPro" id="IPR004607">
    <property type="entry name" value="GART"/>
</dbReference>
<comment type="caution">
    <text evidence="8">The sequence shown here is derived from an EMBL/GenBank/DDBJ whole genome shotgun (WGS) entry which is preliminary data.</text>
</comment>
<feature type="domain" description="Formyl transferase N-terminal" evidence="7">
    <location>
        <begin position="5"/>
        <end position="185"/>
    </location>
</feature>
<gene>
    <name evidence="6" type="primary">purN</name>
    <name evidence="8" type="ORF">EDC30_102363</name>
</gene>
<comment type="catalytic activity">
    <reaction evidence="5 6">
        <text>N(1)-(5-phospho-beta-D-ribosyl)glycinamide + (6R)-10-formyltetrahydrofolate = N(2)-formyl-N(1)-(5-phospho-beta-D-ribosyl)glycinamide + (6S)-5,6,7,8-tetrahydrofolate + H(+)</text>
        <dbReference type="Rhea" id="RHEA:15053"/>
        <dbReference type="ChEBI" id="CHEBI:15378"/>
        <dbReference type="ChEBI" id="CHEBI:57453"/>
        <dbReference type="ChEBI" id="CHEBI:143788"/>
        <dbReference type="ChEBI" id="CHEBI:147286"/>
        <dbReference type="ChEBI" id="CHEBI:195366"/>
        <dbReference type="EC" id="2.1.2.2"/>
    </reaction>
</comment>
<comment type="similarity">
    <text evidence="4 6">Belongs to the GART family.</text>
</comment>